<evidence type="ECO:0000313" key="1">
    <source>
        <dbReference type="EMBL" id="OWQ93012.1"/>
    </source>
</evidence>
<keyword evidence="2" id="KW-1185">Reference proteome</keyword>
<gene>
    <name evidence="1" type="ORF">CDN99_00435</name>
</gene>
<dbReference type="Pfam" id="PF06296">
    <property type="entry name" value="RelE"/>
    <property type="match status" value="1"/>
</dbReference>
<proteinExistence type="predicted"/>
<dbReference type="AlphaFoldDB" id="A0A246JK81"/>
<comment type="caution">
    <text evidence="1">The sequence shown here is derived from an EMBL/GenBank/DDBJ whole genome shotgun (WGS) entry which is preliminary data.</text>
</comment>
<reference evidence="1 2" key="1">
    <citation type="journal article" date="2008" name="Int. J. Syst. Evol. Microbiol.">
        <title>Description of Roseateles aquatilis sp. nov. and Roseateles terrae sp. nov., in the class Betaproteobacteria, and emended description of the genus Roseateles.</title>
        <authorList>
            <person name="Gomila M."/>
            <person name="Bowien B."/>
            <person name="Falsen E."/>
            <person name="Moore E.R."/>
            <person name="Lalucat J."/>
        </authorList>
    </citation>
    <scope>NUCLEOTIDE SEQUENCE [LARGE SCALE GENOMIC DNA]</scope>
    <source>
        <strain evidence="1 2">CCUG 48205</strain>
    </source>
</reference>
<organism evidence="1 2">
    <name type="scientific">Roseateles aquatilis</name>
    <dbReference type="NCBI Taxonomy" id="431061"/>
    <lineage>
        <taxon>Bacteria</taxon>
        <taxon>Pseudomonadati</taxon>
        <taxon>Pseudomonadota</taxon>
        <taxon>Betaproteobacteria</taxon>
        <taxon>Burkholderiales</taxon>
        <taxon>Sphaerotilaceae</taxon>
        <taxon>Roseateles</taxon>
    </lineage>
</organism>
<dbReference type="OrthoDB" id="8607264at2"/>
<dbReference type="EMBL" id="NIOF01000001">
    <property type="protein sequence ID" value="OWQ93012.1"/>
    <property type="molecule type" value="Genomic_DNA"/>
</dbReference>
<sequence>MEVDVAEPVYVIEGFHRWMRKQVLRDLDLCRAVAEMTRGLIDADLGSGLLKKRIARSGAGKSRGYRAVVANRRDRPWFFVQGYAKSERDSVDGMALALCRVHAASLLSMSATDISEALSNGELKEVKCDAKA</sequence>
<dbReference type="InterPro" id="IPR009387">
    <property type="entry name" value="HigB-2"/>
</dbReference>
<protein>
    <recommendedName>
        <fullName evidence="3">Addiction module toxin RelE</fullName>
    </recommendedName>
</protein>
<evidence type="ECO:0008006" key="3">
    <source>
        <dbReference type="Google" id="ProtNLM"/>
    </source>
</evidence>
<name>A0A246JK81_9BURK</name>
<dbReference type="RefSeq" id="WP_088382160.1">
    <property type="nucleotide sequence ID" value="NZ_NIOF01000001.1"/>
</dbReference>
<accession>A0A246JK81</accession>
<dbReference type="Proteomes" id="UP000197468">
    <property type="component" value="Unassembled WGS sequence"/>
</dbReference>
<evidence type="ECO:0000313" key="2">
    <source>
        <dbReference type="Proteomes" id="UP000197468"/>
    </source>
</evidence>
<dbReference type="PIRSF" id="PIRSF018634">
    <property type="entry name" value="UCP018634"/>
    <property type="match status" value="1"/>
</dbReference>